<reference evidence="1 2" key="1">
    <citation type="journal article" date="2022" name="Hortic Res">
        <title>A haplotype resolved chromosomal level avocado genome allows analysis of novel avocado genes.</title>
        <authorList>
            <person name="Nath O."/>
            <person name="Fletcher S.J."/>
            <person name="Hayward A."/>
            <person name="Shaw L.M."/>
            <person name="Masouleh A.K."/>
            <person name="Furtado A."/>
            <person name="Henry R.J."/>
            <person name="Mitter N."/>
        </authorList>
    </citation>
    <scope>NUCLEOTIDE SEQUENCE [LARGE SCALE GENOMIC DNA]</scope>
    <source>
        <strain evidence="2">cv. Hass</strain>
    </source>
</reference>
<evidence type="ECO:0000313" key="2">
    <source>
        <dbReference type="Proteomes" id="UP001234297"/>
    </source>
</evidence>
<gene>
    <name evidence="1" type="ORF">MRB53_028812</name>
</gene>
<dbReference type="Proteomes" id="UP001234297">
    <property type="component" value="Chromosome 9"/>
</dbReference>
<evidence type="ECO:0000313" key="1">
    <source>
        <dbReference type="EMBL" id="KAJ8620283.1"/>
    </source>
</evidence>
<keyword evidence="2" id="KW-1185">Reference proteome</keyword>
<dbReference type="EMBL" id="CM056817">
    <property type="protein sequence ID" value="KAJ8620283.1"/>
    <property type="molecule type" value="Genomic_DNA"/>
</dbReference>
<organism evidence="1 2">
    <name type="scientific">Persea americana</name>
    <name type="common">Avocado</name>
    <dbReference type="NCBI Taxonomy" id="3435"/>
    <lineage>
        <taxon>Eukaryota</taxon>
        <taxon>Viridiplantae</taxon>
        <taxon>Streptophyta</taxon>
        <taxon>Embryophyta</taxon>
        <taxon>Tracheophyta</taxon>
        <taxon>Spermatophyta</taxon>
        <taxon>Magnoliopsida</taxon>
        <taxon>Magnoliidae</taxon>
        <taxon>Laurales</taxon>
        <taxon>Lauraceae</taxon>
        <taxon>Persea</taxon>
    </lineage>
</organism>
<accession>A0ACC2KGZ1</accession>
<name>A0ACC2KGZ1_PERAE</name>
<comment type="caution">
    <text evidence="1">The sequence shown here is derived from an EMBL/GenBank/DDBJ whole genome shotgun (WGS) entry which is preliminary data.</text>
</comment>
<protein>
    <submittedName>
        <fullName evidence="1">Uncharacterized protein</fullName>
    </submittedName>
</protein>
<sequence length="77" mass="8824">MTFGYKFENNRVTDAASPDVSSSLHYQANGNGKIGYDISSKGTHNQLLERQKTQFYGDAINQGLRRRSLWRLNKKPF</sequence>
<proteinExistence type="predicted"/>